<dbReference type="EMBL" id="KI677604">
    <property type="protein sequence ID" value="ETM01789.1"/>
    <property type="molecule type" value="Genomic_DNA"/>
</dbReference>
<proteinExistence type="predicted"/>
<dbReference type="VEuPathDB" id="FungiDB:PPTG_06910"/>
<reference evidence="1" key="1">
    <citation type="submission" date="2013-11" db="EMBL/GenBank/DDBJ databases">
        <title>The Genome Sequence of Phytophthora parasitica CHvinca01.</title>
        <authorList>
            <consortium name="The Broad Institute Genomics Platform"/>
            <person name="Russ C."/>
            <person name="Tyler B."/>
            <person name="Panabieres F."/>
            <person name="Shan W."/>
            <person name="Tripathy S."/>
            <person name="Grunwald N."/>
            <person name="Machado M."/>
            <person name="Johnson C.S."/>
            <person name="Arredondo F."/>
            <person name="Hong C."/>
            <person name="Coffey M."/>
            <person name="Young S.K."/>
            <person name="Zeng Q."/>
            <person name="Gargeya S."/>
            <person name="Fitzgerald M."/>
            <person name="Abouelleil A."/>
            <person name="Alvarado L."/>
            <person name="Chapman S.B."/>
            <person name="Gainer-Dewar J."/>
            <person name="Goldberg J."/>
            <person name="Griggs A."/>
            <person name="Gujja S."/>
            <person name="Hansen M."/>
            <person name="Howarth C."/>
            <person name="Imamovic A."/>
            <person name="Ireland A."/>
            <person name="Larimer J."/>
            <person name="McCowan C."/>
            <person name="Murphy C."/>
            <person name="Pearson M."/>
            <person name="Poon T.W."/>
            <person name="Priest M."/>
            <person name="Roberts A."/>
            <person name="Saif S."/>
            <person name="Shea T."/>
            <person name="Sykes S."/>
            <person name="Wortman J."/>
            <person name="Nusbaum C."/>
            <person name="Birren B."/>
        </authorList>
    </citation>
    <scope>NUCLEOTIDE SEQUENCE [LARGE SCALE GENOMIC DNA]</scope>
    <source>
        <strain evidence="1">CHvinca01</strain>
    </source>
</reference>
<gene>
    <name evidence="1" type="ORF">L917_01656</name>
</gene>
<evidence type="ECO:0000313" key="1">
    <source>
        <dbReference type="EMBL" id="ETM01789.1"/>
    </source>
</evidence>
<dbReference type="OrthoDB" id="146249at2759"/>
<dbReference type="AlphaFoldDB" id="W2LWB1"/>
<accession>W2LWB1</accession>
<dbReference type="Proteomes" id="UP000054423">
    <property type="component" value="Unassembled WGS sequence"/>
</dbReference>
<protein>
    <submittedName>
        <fullName evidence="1">Uncharacterized protein</fullName>
    </submittedName>
</protein>
<sequence>MYRVVGRPITVFCTGPAPPETVVAAQLMCQKENHRITYKSRTGRRKKDSLIFNAKAYIVGNNSINGVPVSQRRVQIFLKSLQEQLKQNAEFVISQSTIYRCTKFPFYHQHHLYTTAIPPIGLLMSNGSKLACTIEFKETVNSITAFANVKDKVCRWRNRGGTYHWKVEFDKGTTKQLKVQELAKALEAADATGVVVAGSQ</sequence>
<organism evidence="1">
    <name type="scientific">Phytophthora nicotianae</name>
    <name type="common">Potato buckeye rot agent</name>
    <name type="synonym">Phytophthora parasitica</name>
    <dbReference type="NCBI Taxonomy" id="4792"/>
    <lineage>
        <taxon>Eukaryota</taxon>
        <taxon>Sar</taxon>
        <taxon>Stramenopiles</taxon>
        <taxon>Oomycota</taxon>
        <taxon>Peronosporomycetes</taxon>
        <taxon>Peronosporales</taxon>
        <taxon>Peronosporaceae</taxon>
        <taxon>Phytophthora</taxon>
    </lineage>
</organism>
<name>W2LWB1_PHYNI</name>